<keyword evidence="2" id="KW-1185">Reference proteome</keyword>
<evidence type="ECO:0000313" key="2">
    <source>
        <dbReference type="Proteomes" id="UP001162834"/>
    </source>
</evidence>
<evidence type="ECO:0000313" key="1">
    <source>
        <dbReference type="EMBL" id="UGS34125.1"/>
    </source>
</evidence>
<dbReference type="AlphaFoldDB" id="A0A9E7BXY2"/>
<dbReference type="KEGG" id="sbae:DSM104329_00496"/>
<dbReference type="EMBL" id="CP087164">
    <property type="protein sequence ID" value="UGS34125.1"/>
    <property type="molecule type" value="Genomic_DNA"/>
</dbReference>
<dbReference type="Proteomes" id="UP001162834">
    <property type="component" value="Chromosome"/>
</dbReference>
<protein>
    <submittedName>
        <fullName evidence="1">Uncharacterized protein</fullName>
    </submittedName>
</protein>
<proteinExistence type="predicted"/>
<dbReference type="RefSeq" id="WP_259313814.1">
    <property type="nucleotide sequence ID" value="NZ_CP087164.1"/>
</dbReference>
<organism evidence="1 2">
    <name type="scientific">Capillimicrobium parvum</name>
    <dbReference type="NCBI Taxonomy" id="2884022"/>
    <lineage>
        <taxon>Bacteria</taxon>
        <taxon>Bacillati</taxon>
        <taxon>Actinomycetota</taxon>
        <taxon>Thermoleophilia</taxon>
        <taxon>Solirubrobacterales</taxon>
        <taxon>Capillimicrobiaceae</taxon>
        <taxon>Capillimicrobium</taxon>
    </lineage>
</organism>
<sequence length="107" mass="11797">MIDDEHAISYKLLEPGAPVVTSEGAPGGTVVRVLENRAEHIFDGLDVETPHGPRFVDAPEVARITNLKVELAIDADALAALPERDPKGAPEYRAAKGRRFGRMWRRR</sequence>
<reference evidence="1" key="1">
    <citation type="journal article" date="2022" name="Int. J. Syst. Evol. Microbiol.">
        <title>Pseudomonas aegrilactucae sp. nov. and Pseudomonas morbosilactucae sp. nov., pathogens causing bacterial rot of lettuce in Japan.</title>
        <authorList>
            <person name="Sawada H."/>
            <person name="Fujikawa T."/>
            <person name="Satou M."/>
        </authorList>
    </citation>
    <scope>NUCLEOTIDE SEQUENCE</scope>
    <source>
        <strain evidence="1">0166_1</strain>
    </source>
</reference>
<gene>
    <name evidence="1" type="ORF">DSM104329_00496</name>
</gene>
<name>A0A9E7BXY2_9ACTN</name>
<accession>A0A9E7BXY2</accession>